<sequence length="53" mass="6585">MKKFTKWTHTFQRLNFNRLSTRVDIVMIKYSRIFYNKRSQKTQCLDSCEMFTI</sequence>
<dbReference type="AlphaFoldDB" id="Q55BK4"/>
<dbReference type="RefSeq" id="XP_645810.1">
    <property type="nucleotide sequence ID" value="XM_640718.1"/>
</dbReference>
<proteinExistence type="predicted"/>
<dbReference type="InParanoid" id="Q55BK4"/>
<gene>
    <name evidence="1" type="ORF">DDB_G0271116</name>
</gene>
<name>Q55BK4_DICDI</name>
<organism evidence="1 2">
    <name type="scientific">Dictyostelium discoideum</name>
    <name type="common">Social amoeba</name>
    <dbReference type="NCBI Taxonomy" id="44689"/>
    <lineage>
        <taxon>Eukaryota</taxon>
        <taxon>Amoebozoa</taxon>
        <taxon>Evosea</taxon>
        <taxon>Eumycetozoa</taxon>
        <taxon>Dictyostelia</taxon>
        <taxon>Dictyosteliales</taxon>
        <taxon>Dictyosteliaceae</taxon>
        <taxon>Dictyostelium</taxon>
    </lineage>
</organism>
<comment type="caution">
    <text evidence="1">The sequence shown here is derived from an EMBL/GenBank/DDBJ whole genome shotgun (WGS) entry which is preliminary data.</text>
</comment>
<evidence type="ECO:0000313" key="1">
    <source>
        <dbReference type="EMBL" id="EAL71890.1"/>
    </source>
</evidence>
<dbReference type="EMBL" id="AAFI02000006">
    <property type="protein sequence ID" value="EAL71890.1"/>
    <property type="molecule type" value="Genomic_DNA"/>
</dbReference>
<dbReference type="GeneID" id="8617801"/>
<dbReference type="Proteomes" id="UP000002195">
    <property type="component" value="Unassembled WGS sequence"/>
</dbReference>
<dbReference type="KEGG" id="ddi:DDB_G0271116"/>
<dbReference type="VEuPathDB" id="AmoebaDB:DDB_G0271116"/>
<dbReference type="HOGENOM" id="CLU_3072683_0_0_1"/>
<keyword evidence="2" id="KW-1185">Reference proteome</keyword>
<evidence type="ECO:0000313" key="2">
    <source>
        <dbReference type="Proteomes" id="UP000002195"/>
    </source>
</evidence>
<dbReference type="PaxDb" id="44689-DDB0216775"/>
<accession>Q55BK4</accession>
<protein>
    <submittedName>
        <fullName evidence="1">Uncharacterized protein</fullName>
    </submittedName>
</protein>
<reference evidence="1 2" key="1">
    <citation type="journal article" date="2005" name="Nature">
        <title>The genome of the social amoeba Dictyostelium discoideum.</title>
        <authorList>
            <consortium name="The Dictyostelium discoideum Sequencing Consortium"/>
            <person name="Eichinger L."/>
            <person name="Pachebat J.A."/>
            <person name="Glockner G."/>
            <person name="Rajandream M.A."/>
            <person name="Sucgang R."/>
            <person name="Berriman M."/>
            <person name="Song J."/>
            <person name="Olsen R."/>
            <person name="Szafranski K."/>
            <person name="Xu Q."/>
            <person name="Tunggal B."/>
            <person name="Kummerfeld S."/>
            <person name="Madera M."/>
            <person name="Konfortov B.A."/>
            <person name="Rivero F."/>
            <person name="Bankier A.T."/>
            <person name="Lehmann R."/>
            <person name="Hamlin N."/>
            <person name="Davies R."/>
            <person name="Gaudet P."/>
            <person name="Fey P."/>
            <person name="Pilcher K."/>
            <person name="Chen G."/>
            <person name="Saunders D."/>
            <person name="Sodergren E."/>
            <person name="Davis P."/>
            <person name="Kerhornou A."/>
            <person name="Nie X."/>
            <person name="Hall N."/>
            <person name="Anjard C."/>
            <person name="Hemphill L."/>
            <person name="Bason N."/>
            <person name="Farbrother P."/>
            <person name="Desany B."/>
            <person name="Just E."/>
            <person name="Morio T."/>
            <person name="Rost R."/>
            <person name="Churcher C."/>
            <person name="Cooper J."/>
            <person name="Haydock S."/>
            <person name="van Driessche N."/>
            <person name="Cronin A."/>
            <person name="Goodhead I."/>
            <person name="Muzny D."/>
            <person name="Mourier T."/>
            <person name="Pain A."/>
            <person name="Lu M."/>
            <person name="Harper D."/>
            <person name="Lindsay R."/>
            <person name="Hauser H."/>
            <person name="James K."/>
            <person name="Quiles M."/>
            <person name="Madan Babu M."/>
            <person name="Saito T."/>
            <person name="Buchrieser C."/>
            <person name="Wardroper A."/>
            <person name="Felder M."/>
            <person name="Thangavelu M."/>
            <person name="Johnson D."/>
            <person name="Knights A."/>
            <person name="Loulseged H."/>
            <person name="Mungall K."/>
            <person name="Oliver K."/>
            <person name="Price C."/>
            <person name="Quail M.A."/>
            <person name="Urushihara H."/>
            <person name="Hernandez J."/>
            <person name="Rabbinowitsch E."/>
            <person name="Steffen D."/>
            <person name="Sanders M."/>
            <person name="Ma J."/>
            <person name="Kohara Y."/>
            <person name="Sharp S."/>
            <person name="Simmonds M."/>
            <person name="Spiegler S."/>
            <person name="Tivey A."/>
            <person name="Sugano S."/>
            <person name="White B."/>
            <person name="Walker D."/>
            <person name="Woodward J."/>
            <person name="Winckler T."/>
            <person name="Tanaka Y."/>
            <person name="Shaulsky G."/>
            <person name="Schleicher M."/>
            <person name="Weinstock G."/>
            <person name="Rosenthal A."/>
            <person name="Cox E.C."/>
            <person name="Chisholm R.L."/>
            <person name="Gibbs R."/>
            <person name="Loomis W.F."/>
            <person name="Platzer M."/>
            <person name="Kay R.R."/>
            <person name="Williams J."/>
            <person name="Dear P.H."/>
            <person name="Noegel A.A."/>
            <person name="Barrell B."/>
            <person name="Kuspa A."/>
        </authorList>
    </citation>
    <scope>NUCLEOTIDE SEQUENCE [LARGE SCALE GENOMIC DNA]</scope>
    <source>
        <strain evidence="1 2">AX4</strain>
    </source>
</reference>